<evidence type="ECO:0000313" key="3">
    <source>
        <dbReference type="Proteomes" id="UP001216390"/>
    </source>
</evidence>
<evidence type="ECO:0000256" key="1">
    <source>
        <dbReference type="SAM" id="MobiDB-lite"/>
    </source>
</evidence>
<accession>A0AAE9YIY8</accession>
<gene>
    <name evidence="2" type="ORF">PO878_09160</name>
</gene>
<keyword evidence="3" id="KW-1185">Reference proteome</keyword>
<protein>
    <submittedName>
        <fullName evidence="2">Uncharacterized protein</fullName>
    </submittedName>
</protein>
<dbReference type="RefSeq" id="WP_272738405.1">
    <property type="nucleotide sequence ID" value="NZ_CP116942.1"/>
</dbReference>
<dbReference type="AlphaFoldDB" id="A0AAE9YIY8"/>
<name>A0AAE9YIY8_9ACTN</name>
<dbReference type="Proteomes" id="UP001216390">
    <property type="component" value="Chromosome"/>
</dbReference>
<sequence length="75" mass="8074">MDPRTRLHPAPDWYRLRGRRAPLALTCDQGWWSPPDRGRASRRLAAVRARLSRCGGPVGRSPATPADVGATGGAA</sequence>
<reference evidence="2" key="1">
    <citation type="submission" date="2023-01" db="EMBL/GenBank/DDBJ databases">
        <title>The diversity of Class Acidimicrobiia in South China Sea sediment environments and the proposal of Iamia marina sp. nov., a novel species of the genus Iamia.</title>
        <authorList>
            <person name="He Y."/>
            <person name="Tian X."/>
        </authorList>
    </citation>
    <scope>NUCLEOTIDE SEQUENCE</scope>
    <source>
        <strain evidence="2">DSM 19957</strain>
    </source>
</reference>
<dbReference type="EMBL" id="CP116942">
    <property type="protein sequence ID" value="WCO68891.1"/>
    <property type="molecule type" value="Genomic_DNA"/>
</dbReference>
<evidence type="ECO:0000313" key="2">
    <source>
        <dbReference type="EMBL" id="WCO68891.1"/>
    </source>
</evidence>
<feature type="region of interest" description="Disordered" evidence="1">
    <location>
        <begin position="53"/>
        <end position="75"/>
    </location>
</feature>
<proteinExistence type="predicted"/>
<organism evidence="2 3">
    <name type="scientific">Iamia majanohamensis</name>
    <dbReference type="NCBI Taxonomy" id="467976"/>
    <lineage>
        <taxon>Bacteria</taxon>
        <taxon>Bacillati</taxon>
        <taxon>Actinomycetota</taxon>
        <taxon>Acidimicrobiia</taxon>
        <taxon>Acidimicrobiales</taxon>
        <taxon>Iamiaceae</taxon>
        <taxon>Iamia</taxon>
    </lineage>
</organism>
<dbReference type="KEGG" id="ima:PO878_09160"/>